<feature type="transmembrane region" description="Helical" evidence="1">
    <location>
        <begin position="70"/>
        <end position="87"/>
    </location>
</feature>
<accession>A0A182RM77</accession>
<evidence type="ECO:0008006" key="3">
    <source>
        <dbReference type="Google" id="ProtNLM"/>
    </source>
</evidence>
<feature type="transmembrane region" description="Helical" evidence="1">
    <location>
        <begin position="132"/>
        <end position="154"/>
    </location>
</feature>
<feature type="transmembrane region" description="Helical" evidence="1">
    <location>
        <begin position="166"/>
        <end position="185"/>
    </location>
</feature>
<dbReference type="VEuPathDB" id="VectorBase:AFUN2_012563"/>
<evidence type="ECO:0000256" key="1">
    <source>
        <dbReference type="SAM" id="Phobius"/>
    </source>
</evidence>
<name>A0A182RM77_ANOFN</name>
<organism evidence="2">
    <name type="scientific">Anopheles funestus</name>
    <name type="common">African malaria mosquito</name>
    <dbReference type="NCBI Taxonomy" id="62324"/>
    <lineage>
        <taxon>Eukaryota</taxon>
        <taxon>Metazoa</taxon>
        <taxon>Ecdysozoa</taxon>
        <taxon>Arthropoda</taxon>
        <taxon>Hexapoda</taxon>
        <taxon>Insecta</taxon>
        <taxon>Pterygota</taxon>
        <taxon>Neoptera</taxon>
        <taxon>Endopterygota</taxon>
        <taxon>Diptera</taxon>
        <taxon>Nematocera</taxon>
        <taxon>Culicoidea</taxon>
        <taxon>Culicidae</taxon>
        <taxon>Anophelinae</taxon>
        <taxon>Anopheles</taxon>
    </lineage>
</organism>
<protein>
    <recommendedName>
        <fullName evidence="3">MARVEL domain-containing protein</fullName>
    </recommendedName>
</protein>
<reference evidence="2" key="1">
    <citation type="submission" date="2020-05" db="UniProtKB">
        <authorList>
            <consortium name="EnsemblMetazoa"/>
        </authorList>
    </citation>
    <scope>IDENTIFICATION</scope>
    <source>
        <strain evidence="2">FUMOZ</strain>
    </source>
</reference>
<evidence type="ECO:0000313" key="2">
    <source>
        <dbReference type="EnsemblMetazoa" id="AFUN007349-PA"/>
    </source>
</evidence>
<dbReference type="AlphaFoldDB" id="A0A182RM77"/>
<proteinExistence type="predicted"/>
<keyword evidence="1" id="KW-0472">Membrane</keyword>
<sequence length="199" mass="22142">MTGIFAQLSPGLEPGLAGKPPSSDTHVLDVPVIGSTVPTTSPPERSNCLRAACTGLCNMNRGAIRNRMRLVQLLLSIGALAFIRPQYNDGFQWITLFVLCHSFVISFVLFWDRRCCGTIVRSLLPLVNWRRLELQYTAGVTLLLYVLSYGLMFAHKGYGGYETCNWISSILSLLTALMYAGETFVQLRDIYDGRSINVQ</sequence>
<keyword evidence="1" id="KW-0812">Transmembrane</keyword>
<keyword evidence="1" id="KW-1133">Transmembrane helix</keyword>
<dbReference type="VEuPathDB" id="VectorBase:AFUN007349"/>
<dbReference type="EnsemblMetazoa" id="AFUN007349-RA">
    <property type="protein sequence ID" value="AFUN007349-PA"/>
    <property type="gene ID" value="AFUN007349"/>
</dbReference>
<feature type="transmembrane region" description="Helical" evidence="1">
    <location>
        <begin position="93"/>
        <end position="111"/>
    </location>
</feature>